<dbReference type="Proteomes" id="UP000593737">
    <property type="component" value="Chromosome"/>
</dbReference>
<sequence>MMLSDTRQTDTVGEFAVAVAHSLRKVGQRELPSAYLYDELGTALFEAITVLPEYGLTRAEERLLRRHAGDMLGHLPPPMAVIELGSGSGRKTRWILEALAAREPVAYFPIDISAAALIKCRQELGHIGALSIVGLETSYLEGLEEAVTRRRPNQALLILFLGSTIGNFNPPAAEKFLQDIRRNLRPGDALLLGVDVKKSIHDLLLAYDDPAGVTAAFNLNLLARINRELGGDFVLRHFEHHIRYQEIDGRIEMHLRSTRKQTVSIRAADITCTFQEGETIWTEACYKFRVEEIPGMARRTGFMCEAQWVDTEWAFAENLLIAD</sequence>
<protein>
    <submittedName>
        <fullName evidence="4">Dimethylhistidine N-methyltransferase</fullName>
    </submittedName>
</protein>
<dbReference type="InterPro" id="IPR017804">
    <property type="entry name" value="MeTrfase_EgtD-like"/>
</dbReference>
<evidence type="ECO:0000313" key="4">
    <source>
        <dbReference type="EMBL" id="QPD04534.1"/>
    </source>
</evidence>
<dbReference type="PANTHER" id="PTHR43397">
    <property type="entry name" value="ERGOTHIONEINE BIOSYNTHESIS PROTEIN 1"/>
    <property type="match status" value="1"/>
</dbReference>
<dbReference type="Pfam" id="PF10017">
    <property type="entry name" value="Methyltransf_33"/>
    <property type="match status" value="1"/>
</dbReference>
<evidence type="ECO:0000313" key="5">
    <source>
        <dbReference type="Proteomes" id="UP000593737"/>
    </source>
</evidence>
<dbReference type="KEGG" id="nkf:Nkreftii_002308"/>
<name>A0A7S8FEF1_9BACT</name>
<dbReference type="InterPro" id="IPR051128">
    <property type="entry name" value="EgtD_Methyltrsf_superfamily"/>
</dbReference>
<organism evidence="4 5">
    <name type="scientific">Candidatus Nitrospira kreftii</name>
    <dbReference type="NCBI Taxonomy" id="2652173"/>
    <lineage>
        <taxon>Bacteria</taxon>
        <taxon>Pseudomonadati</taxon>
        <taxon>Nitrospirota</taxon>
        <taxon>Nitrospiria</taxon>
        <taxon>Nitrospirales</taxon>
        <taxon>Nitrospiraceae</taxon>
        <taxon>Nitrospira</taxon>
    </lineage>
</organism>
<dbReference type="GO" id="GO:0032259">
    <property type="term" value="P:methylation"/>
    <property type="evidence" value="ECO:0007669"/>
    <property type="project" value="UniProtKB-KW"/>
</dbReference>
<dbReference type="PIRSF" id="PIRSF018005">
    <property type="entry name" value="UCP018005"/>
    <property type="match status" value="1"/>
</dbReference>
<evidence type="ECO:0000256" key="2">
    <source>
        <dbReference type="ARBA" id="ARBA00022679"/>
    </source>
</evidence>
<dbReference type="GO" id="GO:0008168">
    <property type="term" value="F:methyltransferase activity"/>
    <property type="evidence" value="ECO:0007669"/>
    <property type="project" value="UniProtKB-KW"/>
</dbReference>
<evidence type="ECO:0000256" key="1">
    <source>
        <dbReference type="ARBA" id="ARBA00022603"/>
    </source>
</evidence>
<proteinExistence type="predicted"/>
<dbReference type="InterPro" id="IPR029063">
    <property type="entry name" value="SAM-dependent_MTases_sf"/>
</dbReference>
<dbReference type="PANTHER" id="PTHR43397:SF1">
    <property type="entry name" value="ERGOTHIONEINE BIOSYNTHESIS PROTEIN 1"/>
    <property type="match status" value="1"/>
</dbReference>
<gene>
    <name evidence="4" type="ORF">Nkreftii_002308</name>
</gene>
<dbReference type="NCBIfam" id="TIGR03438">
    <property type="entry name" value="egtD_ergothio"/>
    <property type="match status" value="1"/>
</dbReference>
<keyword evidence="2 4" id="KW-0808">Transferase</keyword>
<dbReference type="Gene3D" id="3.40.50.150">
    <property type="entry name" value="Vaccinia Virus protein VP39"/>
    <property type="match status" value="1"/>
</dbReference>
<feature type="domain" description="Histidine-specific methyltransferase SAM-dependent" evidence="3">
    <location>
        <begin position="18"/>
        <end position="320"/>
    </location>
</feature>
<keyword evidence="1 4" id="KW-0489">Methyltransferase</keyword>
<dbReference type="EMBL" id="CP047423">
    <property type="protein sequence ID" value="QPD04534.1"/>
    <property type="molecule type" value="Genomic_DNA"/>
</dbReference>
<reference evidence="4 5" key="1">
    <citation type="journal article" date="2020" name="ISME J.">
        <title>Enrichment and physiological characterization of a novel comammox Nitrospira indicates ammonium inhibition of complete nitrification.</title>
        <authorList>
            <person name="Sakoula D."/>
            <person name="Koch H."/>
            <person name="Frank J."/>
            <person name="Jetten M.S.M."/>
            <person name="van Kessel M.A.H.J."/>
            <person name="Lucker S."/>
        </authorList>
    </citation>
    <scope>NUCLEOTIDE SEQUENCE [LARGE SCALE GENOMIC DNA]</scope>
    <source>
        <strain evidence="4">Comreactor17</strain>
    </source>
</reference>
<dbReference type="InterPro" id="IPR019257">
    <property type="entry name" value="MeTrfase_dom"/>
</dbReference>
<dbReference type="AlphaFoldDB" id="A0A7S8FEF1"/>
<dbReference type="InterPro" id="IPR035094">
    <property type="entry name" value="EgtD"/>
</dbReference>
<dbReference type="SUPFAM" id="SSF53335">
    <property type="entry name" value="S-adenosyl-L-methionine-dependent methyltransferases"/>
    <property type="match status" value="1"/>
</dbReference>
<evidence type="ECO:0000259" key="3">
    <source>
        <dbReference type="Pfam" id="PF10017"/>
    </source>
</evidence>
<accession>A0A7S8FEF1</accession>